<accession>A0AAD5YKC5</accession>
<comment type="caution">
    <text evidence="1">The sequence shown here is derived from an EMBL/GenBank/DDBJ whole genome shotgun (WGS) entry which is preliminary data.</text>
</comment>
<protein>
    <recommendedName>
        <fullName evidence="3">F-box domain-containing protein</fullName>
    </recommendedName>
</protein>
<dbReference type="AlphaFoldDB" id="A0AAD5YKC5"/>
<evidence type="ECO:0000313" key="2">
    <source>
        <dbReference type="Proteomes" id="UP001212997"/>
    </source>
</evidence>
<dbReference type="Proteomes" id="UP001212997">
    <property type="component" value="Unassembled WGS sequence"/>
</dbReference>
<name>A0AAD5YKC5_9APHY</name>
<proteinExistence type="predicted"/>
<evidence type="ECO:0008006" key="3">
    <source>
        <dbReference type="Google" id="ProtNLM"/>
    </source>
</evidence>
<reference evidence="1" key="1">
    <citation type="submission" date="2022-07" db="EMBL/GenBank/DDBJ databases">
        <title>Genome Sequence of Physisporinus lineatus.</title>
        <authorList>
            <person name="Buettner E."/>
        </authorList>
    </citation>
    <scope>NUCLEOTIDE SEQUENCE</scope>
    <source>
        <strain evidence="1">VT162</strain>
    </source>
</reference>
<keyword evidence="2" id="KW-1185">Reference proteome</keyword>
<organism evidence="1 2">
    <name type="scientific">Meripilus lineatus</name>
    <dbReference type="NCBI Taxonomy" id="2056292"/>
    <lineage>
        <taxon>Eukaryota</taxon>
        <taxon>Fungi</taxon>
        <taxon>Dikarya</taxon>
        <taxon>Basidiomycota</taxon>
        <taxon>Agaricomycotina</taxon>
        <taxon>Agaricomycetes</taxon>
        <taxon>Polyporales</taxon>
        <taxon>Meripilaceae</taxon>
        <taxon>Meripilus</taxon>
    </lineage>
</organism>
<sequence>MEQQMALDALRLFPELIFYVSWFLQDDMTTLRSLALTSKIWHAASLPHLFHRITFDRSRTQKENLSLFEELLNSNPGIHPELSTLTYFPARWSEAWGVNHGSTKSLGLFAKGFQMFIPWR</sequence>
<gene>
    <name evidence="1" type="ORF">NLI96_g4163</name>
</gene>
<evidence type="ECO:0000313" key="1">
    <source>
        <dbReference type="EMBL" id="KAJ3486552.1"/>
    </source>
</evidence>
<dbReference type="EMBL" id="JANAWD010000117">
    <property type="protein sequence ID" value="KAJ3486552.1"/>
    <property type="molecule type" value="Genomic_DNA"/>
</dbReference>